<dbReference type="InterPro" id="IPR026881">
    <property type="entry name" value="WYL_dom"/>
</dbReference>
<name>A0A850HKY2_9FIRM</name>
<dbReference type="PANTHER" id="PTHR34580:SF1">
    <property type="entry name" value="PROTEIN PAFC"/>
    <property type="match status" value="1"/>
</dbReference>
<feature type="domain" description="WYL" evidence="1">
    <location>
        <begin position="144"/>
        <end position="216"/>
    </location>
</feature>
<reference evidence="2 3" key="1">
    <citation type="journal article" date="2020" name="Cell Host Microbe">
        <title>Functional and Genomic Variation between Human-Derived Isolates of Lachnospiraceae Reveals Inter- and Intra-Species Diversity.</title>
        <authorList>
            <person name="Sorbara M.T."/>
            <person name="Littmann E.R."/>
            <person name="Fontana E."/>
            <person name="Moody T.U."/>
            <person name="Kohout C.E."/>
            <person name="Gjonbalaj M."/>
            <person name="Eaton V."/>
            <person name="Seok R."/>
            <person name="Leiner I.M."/>
            <person name="Pamer E.G."/>
        </authorList>
    </citation>
    <scope>NUCLEOTIDE SEQUENCE [LARGE SCALE GENOMIC DNA]</scope>
    <source>
        <strain evidence="2 3">MSK.17.11</strain>
    </source>
</reference>
<proteinExistence type="predicted"/>
<sequence length="327" mass="38182">MASFDQKLRTLYLMEILLERTDDEHMLNASELCTILKQEYGISTDRRTIYTEMEILDKFGLDIQQKKGKNPGYYIGARDFELPELKLLVDAVQSSKFITEKKSKELIQKLEKLCCKTDVEMLSKYVFIVNRPKMENETVYYNVDYIHNAIYENKEITFQYAEWTIKKEFKLKKNGAFYVVSPWALTWDDENYYLVAYDATVGIIKHYRVDKMQHTKILKTDRKGEDSFENFDLAAFVKKTFGMYGGVDAEVTLECRNELAGVMLDRFGHDVWLIPQGEDHFKIKVLVSVSPQFFGWITGIGAGMKIIGPEHVKQQYKEYLLDVLGNY</sequence>
<organism evidence="2 3">
    <name type="scientific">Dorea phocaeensis</name>
    <dbReference type="NCBI Taxonomy" id="2040291"/>
    <lineage>
        <taxon>Bacteria</taxon>
        <taxon>Bacillati</taxon>
        <taxon>Bacillota</taxon>
        <taxon>Clostridia</taxon>
        <taxon>Lachnospirales</taxon>
        <taxon>Lachnospiraceae</taxon>
        <taxon>Dorea</taxon>
    </lineage>
</organism>
<dbReference type="PROSITE" id="PS52050">
    <property type="entry name" value="WYL"/>
    <property type="match status" value="1"/>
</dbReference>
<evidence type="ECO:0000259" key="1">
    <source>
        <dbReference type="Pfam" id="PF13280"/>
    </source>
</evidence>
<dbReference type="InterPro" id="IPR051534">
    <property type="entry name" value="CBASS_pafABC_assoc_protein"/>
</dbReference>
<protein>
    <submittedName>
        <fullName evidence="2">WYL domain-containing transcriptional regulator</fullName>
    </submittedName>
</protein>
<comment type="caution">
    <text evidence="2">The sequence shown here is derived from an EMBL/GenBank/DDBJ whole genome shotgun (WGS) entry which is preliminary data.</text>
</comment>
<dbReference type="EMBL" id="JAAITX010000005">
    <property type="protein sequence ID" value="NVH58771.1"/>
    <property type="molecule type" value="Genomic_DNA"/>
</dbReference>
<evidence type="ECO:0000313" key="2">
    <source>
        <dbReference type="EMBL" id="NVH58771.1"/>
    </source>
</evidence>
<dbReference type="Proteomes" id="UP000528555">
    <property type="component" value="Unassembled WGS sequence"/>
</dbReference>
<gene>
    <name evidence="2" type="ORF">G5A66_08955</name>
</gene>
<dbReference type="SUPFAM" id="SSF46785">
    <property type="entry name" value="Winged helix' DNA-binding domain"/>
    <property type="match status" value="1"/>
</dbReference>
<accession>A0A850HKY2</accession>
<evidence type="ECO:0000313" key="3">
    <source>
        <dbReference type="Proteomes" id="UP000528555"/>
    </source>
</evidence>
<keyword evidence="3" id="KW-1185">Reference proteome</keyword>
<dbReference type="RefSeq" id="WP_176277845.1">
    <property type="nucleotide sequence ID" value="NZ_JAAITX010000005.1"/>
</dbReference>
<dbReference type="AlphaFoldDB" id="A0A850HKY2"/>
<dbReference type="InterPro" id="IPR036390">
    <property type="entry name" value="WH_DNA-bd_sf"/>
</dbReference>
<dbReference type="Pfam" id="PF13280">
    <property type="entry name" value="WYL"/>
    <property type="match status" value="1"/>
</dbReference>
<dbReference type="PANTHER" id="PTHR34580">
    <property type="match status" value="1"/>
</dbReference>